<dbReference type="EMBL" id="CP002102">
    <property type="protein sequence ID" value="ADK99531.1"/>
    <property type="molecule type" value="Genomic_DNA"/>
</dbReference>
<evidence type="ECO:0000313" key="3">
    <source>
        <dbReference type="Proteomes" id="UP000002696"/>
    </source>
</evidence>
<gene>
    <name evidence="2" type="ordered locus">Bresu_0217</name>
</gene>
<evidence type="ECO:0000313" key="2">
    <source>
        <dbReference type="EMBL" id="ADK99531.1"/>
    </source>
</evidence>
<evidence type="ECO:0000256" key="1">
    <source>
        <dbReference type="SAM" id="MobiDB-lite"/>
    </source>
</evidence>
<reference evidence="3" key="1">
    <citation type="journal article" date="2011" name="J. Bacteriol.">
        <title>Genome sequences of eight morphologically diverse alphaproteobacteria.</title>
        <authorList>
            <consortium name="US DOE Joint Genome Institute"/>
            <person name="Brown P.J."/>
            <person name="Kysela D.T."/>
            <person name="Buechlein A."/>
            <person name="Hemmerich C."/>
            <person name="Brun Y.V."/>
        </authorList>
    </citation>
    <scope>NUCLEOTIDE SEQUENCE [LARGE SCALE GENOMIC DNA]</scope>
    <source>
        <strain evidence="3">ATCC 15264 / DSM 4735 / LMG 14903 / NBRC 16000 / CB 81</strain>
    </source>
</reference>
<name>D9QJ07_BRESC</name>
<organism evidence="2 3">
    <name type="scientific">Brevundimonas subvibrioides (strain ATCC 15264 / DSM 4735 / LMG 14903 / NBRC 16000 / CB 81)</name>
    <name type="common">Caulobacter subvibrioides</name>
    <dbReference type="NCBI Taxonomy" id="633149"/>
    <lineage>
        <taxon>Bacteria</taxon>
        <taxon>Pseudomonadati</taxon>
        <taxon>Pseudomonadota</taxon>
        <taxon>Alphaproteobacteria</taxon>
        <taxon>Caulobacterales</taxon>
        <taxon>Caulobacteraceae</taxon>
        <taxon>Brevundimonas</taxon>
    </lineage>
</organism>
<dbReference type="KEGG" id="bsb:Bresu_0217"/>
<dbReference type="HOGENOM" id="CLU_2913449_0_0_5"/>
<protein>
    <submittedName>
        <fullName evidence="2">Uncharacterized protein</fullName>
    </submittedName>
</protein>
<accession>D9QJ07</accession>
<keyword evidence="3" id="KW-1185">Reference proteome</keyword>
<proteinExistence type="predicted"/>
<dbReference type="InParanoid" id="D9QJ07"/>
<sequence length="61" mass="6084">MILPRSVANGGGGPPPGLGFAEPEDRHCACVVVEGATPDTLLAFAPSTASRSPSPAARGRI</sequence>
<dbReference type="AlphaFoldDB" id="D9QJ07"/>
<dbReference type="Proteomes" id="UP000002696">
    <property type="component" value="Chromosome"/>
</dbReference>
<dbReference type="STRING" id="633149.Bresu_0217"/>
<feature type="region of interest" description="Disordered" evidence="1">
    <location>
        <begin position="1"/>
        <end position="21"/>
    </location>
</feature>